<evidence type="ECO:0000313" key="1">
    <source>
        <dbReference type="EMBL" id="HIY78713.1"/>
    </source>
</evidence>
<reference evidence="1" key="2">
    <citation type="submission" date="2021-04" db="EMBL/GenBank/DDBJ databases">
        <authorList>
            <person name="Gilroy R."/>
        </authorList>
    </citation>
    <scope>NUCLEOTIDE SEQUENCE</scope>
    <source>
        <strain evidence="1">CHK199-9574</strain>
    </source>
</reference>
<accession>A0A9D1ZC77</accession>
<gene>
    <name evidence="1" type="ORF">H9728_06675</name>
</gene>
<reference evidence="1" key="1">
    <citation type="journal article" date="2021" name="PeerJ">
        <title>Extensive microbial diversity within the chicken gut microbiome revealed by metagenomics and culture.</title>
        <authorList>
            <person name="Gilroy R."/>
            <person name="Ravi A."/>
            <person name="Getino M."/>
            <person name="Pursley I."/>
            <person name="Horton D.L."/>
            <person name="Alikhan N.F."/>
            <person name="Baker D."/>
            <person name="Gharbi K."/>
            <person name="Hall N."/>
            <person name="Watson M."/>
            <person name="Adriaenssens E.M."/>
            <person name="Foster-Nyarko E."/>
            <person name="Jarju S."/>
            <person name="Secka A."/>
            <person name="Antonio M."/>
            <person name="Oren A."/>
            <person name="Chaudhuri R.R."/>
            <person name="La Ragione R."/>
            <person name="Hildebrand F."/>
            <person name="Pallen M.J."/>
        </authorList>
    </citation>
    <scope>NUCLEOTIDE SEQUENCE</scope>
    <source>
        <strain evidence="1">CHK199-9574</strain>
    </source>
</reference>
<sequence>MRDYFNRGKITFLFPLDGDCLNAADGKADGDRLYIRARVRAGDAAALQINGVPAVKNGDTFTAEIVLAWGKNVLLASADGGECAKISVWRLKNAEKGFRLSSDDNILCLKDIAEHADEYRSVFENPYLAVYREAHEKYGAKVHLNLFFETADLDGFTPRPDYFNLTMMPDKFKSEWEENSDWLRLSFHARKENPMSPYKNASAEEITADCLAVDREIARFAGEKTLARETTIHFGAVTKEGVAALRALGYRRLAGYFELYNGDPLVSYFYPTEFIPHVGARDFWRDTELDVTYARIDRVINYSPEPEVNVAELKKIAEDAHRGGFLEFMIHEQYFYKNYCNYIPKFREIVLECCRFAHENGYIGRFLSEAEE</sequence>
<dbReference type="Proteomes" id="UP000824135">
    <property type="component" value="Unassembled WGS sequence"/>
</dbReference>
<name>A0A9D1ZC77_9FIRM</name>
<comment type="caution">
    <text evidence="1">The sequence shown here is derived from an EMBL/GenBank/DDBJ whole genome shotgun (WGS) entry which is preliminary data.</text>
</comment>
<dbReference type="EMBL" id="DXCO01000040">
    <property type="protein sequence ID" value="HIY78713.1"/>
    <property type="molecule type" value="Genomic_DNA"/>
</dbReference>
<organism evidence="1 2">
    <name type="scientific">Candidatus Borkfalkia excrementavium</name>
    <dbReference type="NCBI Taxonomy" id="2838505"/>
    <lineage>
        <taxon>Bacteria</taxon>
        <taxon>Bacillati</taxon>
        <taxon>Bacillota</taxon>
        <taxon>Clostridia</taxon>
        <taxon>Christensenellales</taxon>
        <taxon>Christensenellaceae</taxon>
        <taxon>Candidatus Borkfalkia</taxon>
    </lineage>
</organism>
<dbReference type="AlphaFoldDB" id="A0A9D1ZC77"/>
<evidence type="ECO:0000313" key="2">
    <source>
        <dbReference type="Proteomes" id="UP000824135"/>
    </source>
</evidence>
<proteinExistence type="predicted"/>
<protein>
    <submittedName>
        <fullName evidence="1">Uncharacterized protein</fullName>
    </submittedName>
</protein>